<evidence type="ECO:0000313" key="3">
    <source>
        <dbReference type="Ensembl" id="ENSSTUP00000064861.1"/>
    </source>
</evidence>
<gene>
    <name evidence="3" type="primary">FARP1</name>
</gene>
<dbReference type="SUPFAM" id="SSF50729">
    <property type="entry name" value="PH domain-like"/>
    <property type="match status" value="2"/>
</dbReference>
<dbReference type="GeneTree" id="ENSGT00940000155318"/>
<dbReference type="Gene3D" id="2.30.29.30">
    <property type="entry name" value="Pleckstrin-homology domain (PH domain)/Phosphotyrosine-binding domain (PTB)"/>
    <property type="match status" value="2"/>
</dbReference>
<feature type="domain" description="PH" evidence="2">
    <location>
        <begin position="2"/>
        <end position="78"/>
    </location>
</feature>
<reference evidence="3" key="1">
    <citation type="submission" date="2025-08" db="UniProtKB">
        <authorList>
            <consortium name="Ensembl"/>
        </authorList>
    </citation>
    <scope>IDENTIFICATION</scope>
</reference>
<evidence type="ECO:0000259" key="2">
    <source>
        <dbReference type="Pfam" id="PF00169"/>
    </source>
</evidence>
<dbReference type="InterPro" id="IPR051835">
    <property type="entry name" value="RAC1-GEF"/>
</dbReference>
<dbReference type="GO" id="GO:0005085">
    <property type="term" value="F:guanyl-nucleotide exchange factor activity"/>
    <property type="evidence" value="ECO:0007669"/>
    <property type="project" value="TreeGrafter"/>
</dbReference>
<protein>
    <submittedName>
        <fullName evidence="3">FERM, RhoGEF (ARHGEF) and pleckstrin domain protein 1 (chondrocyte-derived)</fullName>
    </submittedName>
</protein>
<dbReference type="Proteomes" id="UP000472277">
    <property type="component" value="Unassembled WGS sequence"/>
</dbReference>
<dbReference type="Ensembl" id="ENSSTUT00000068649.1">
    <property type="protein sequence ID" value="ENSSTUP00000064861.1"/>
    <property type="gene ID" value="ENSSTUG00000028136.1"/>
</dbReference>
<evidence type="ECO:0000313" key="4">
    <source>
        <dbReference type="Proteomes" id="UP000472277"/>
    </source>
</evidence>
<reference evidence="3" key="2">
    <citation type="submission" date="2025-09" db="UniProtKB">
        <authorList>
            <consortium name="Ensembl"/>
        </authorList>
    </citation>
    <scope>IDENTIFICATION</scope>
</reference>
<feature type="compositionally biased region" description="Acidic residues" evidence="1">
    <location>
        <begin position="100"/>
        <end position="109"/>
    </location>
</feature>
<proteinExistence type="predicted"/>
<name>A0A674B217_SALTR</name>
<organism evidence="3 4">
    <name type="scientific">Salmo trutta</name>
    <name type="common">Brown trout</name>
    <dbReference type="NCBI Taxonomy" id="8032"/>
    <lineage>
        <taxon>Eukaryota</taxon>
        <taxon>Metazoa</taxon>
        <taxon>Chordata</taxon>
        <taxon>Craniata</taxon>
        <taxon>Vertebrata</taxon>
        <taxon>Euteleostomi</taxon>
        <taxon>Actinopterygii</taxon>
        <taxon>Neopterygii</taxon>
        <taxon>Teleostei</taxon>
        <taxon>Protacanthopterygii</taxon>
        <taxon>Salmoniformes</taxon>
        <taxon>Salmonidae</taxon>
        <taxon>Salmoninae</taxon>
        <taxon>Salmo</taxon>
    </lineage>
</organism>
<dbReference type="PANTHER" id="PTHR45858:SF2">
    <property type="entry name" value="FERM, ARHGEF AND PLECKSTRIN DOMAIN-CONTAINING PROTEIN 1"/>
    <property type="match status" value="1"/>
</dbReference>
<dbReference type="InterPro" id="IPR011993">
    <property type="entry name" value="PH-like_dom_sf"/>
</dbReference>
<keyword evidence="4" id="KW-1185">Reference proteome</keyword>
<dbReference type="AlphaFoldDB" id="A0A674B217"/>
<dbReference type="InterPro" id="IPR001849">
    <property type="entry name" value="PH_domain"/>
</dbReference>
<feature type="region of interest" description="Disordered" evidence="1">
    <location>
        <begin position="88"/>
        <end position="112"/>
    </location>
</feature>
<sequence>MFFLFSDSLVYTSRGMTADNQFKVHGQLPLYGMTIRESEDEWGLPHCFTLFGQRQSVVVAASCLSEMVKWMEDIRMAVDLVEQSNRPTDLLSTSQSDRKEEEEEEEEELSASRRNSTVHICWHRNTSVSMVDFSEAVENQLSGNLLRKFKNSNGWQKLWVVYTNFSMFFYKSHQVRTLTYL</sequence>
<evidence type="ECO:0000256" key="1">
    <source>
        <dbReference type="SAM" id="MobiDB-lite"/>
    </source>
</evidence>
<dbReference type="PANTHER" id="PTHR45858">
    <property type="entry name" value="FERM DOMAIN CONTAINING PROTEIN"/>
    <property type="match status" value="1"/>
</dbReference>
<dbReference type="Pfam" id="PF00169">
    <property type="entry name" value="PH"/>
    <property type="match status" value="1"/>
</dbReference>
<accession>A0A674B217</accession>